<evidence type="ECO:0000313" key="16">
    <source>
        <dbReference type="EMBL" id="MCK6257029.1"/>
    </source>
</evidence>
<dbReference type="EMBL" id="JAIWJX010000002">
    <property type="protein sequence ID" value="MCK6257029.1"/>
    <property type="molecule type" value="Genomic_DNA"/>
</dbReference>
<protein>
    <recommendedName>
        <fullName evidence="3 13">Flagellar biosynthesis protein FlhF</fullName>
    </recommendedName>
</protein>
<dbReference type="GO" id="GO:0005886">
    <property type="term" value="C:plasma membrane"/>
    <property type="evidence" value="ECO:0007669"/>
    <property type="project" value="UniProtKB-SubCell"/>
</dbReference>
<evidence type="ECO:0000256" key="8">
    <source>
        <dbReference type="ARBA" id="ARBA00022927"/>
    </source>
</evidence>
<keyword evidence="4" id="KW-0813">Transport</keyword>
<comment type="similarity">
    <text evidence="2">Belongs to the GTP-binding SRP family.</text>
</comment>
<dbReference type="GO" id="GO:0015031">
    <property type="term" value="P:protein transport"/>
    <property type="evidence" value="ECO:0007669"/>
    <property type="project" value="UniProtKB-KW"/>
</dbReference>
<dbReference type="Gene3D" id="3.40.50.300">
    <property type="entry name" value="P-loop containing nucleotide triphosphate hydrolases"/>
    <property type="match status" value="1"/>
</dbReference>
<dbReference type="Proteomes" id="UP001139011">
    <property type="component" value="Unassembled WGS sequence"/>
</dbReference>
<dbReference type="GO" id="GO:0006614">
    <property type="term" value="P:SRP-dependent cotranslational protein targeting to membrane"/>
    <property type="evidence" value="ECO:0007669"/>
    <property type="project" value="UniProtKB-UniRule"/>
</dbReference>
<keyword evidence="5" id="KW-1003">Cell membrane</keyword>
<dbReference type="InterPro" id="IPR027417">
    <property type="entry name" value="P-loop_NTPase"/>
</dbReference>
<comment type="function">
    <text evidence="12">Necessary for flagellar biosynthesis. May be involved in translocation of the flagellum.</text>
</comment>
<keyword evidence="9" id="KW-0342">GTP-binding</keyword>
<evidence type="ECO:0000259" key="15">
    <source>
        <dbReference type="SMART" id="SM00962"/>
    </source>
</evidence>
<evidence type="ECO:0000313" key="17">
    <source>
        <dbReference type="Proteomes" id="UP001139011"/>
    </source>
</evidence>
<reference evidence="16" key="1">
    <citation type="submission" date="2021-09" db="EMBL/GenBank/DDBJ databases">
        <title>Genome analysis of Fictibacillus sp. KIGAM418 isolated from marine sediment.</title>
        <authorList>
            <person name="Seo M.-J."/>
            <person name="Cho E.-S."/>
            <person name="Hwang C.Y."/>
        </authorList>
    </citation>
    <scope>NUCLEOTIDE SEQUENCE</scope>
    <source>
        <strain evidence="16">KIGAM418</strain>
    </source>
</reference>
<feature type="region of interest" description="Disordered" evidence="14">
    <location>
        <begin position="62"/>
        <end position="83"/>
    </location>
</feature>
<dbReference type="CDD" id="cd17873">
    <property type="entry name" value="FlhF"/>
    <property type="match status" value="1"/>
</dbReference>
<keyword evidence="17" id="KW-1185">Reference proteome</keyword>
<evidence type="ECO:0000256" key="3">
    <source>
        <dbReference type="ARBA" id="ARBA00014919"/>
    </source>
</evidence>
<dbReference type="AlphaFoldDB" id="A0A9X1XAF0"/>
<dbReference type="PANTHER" id="PTHR43134:SF3">
    <property type="entry name" value="FLAGELLAR BIOSYNTHESIS PROTEIN FLHF"/>
    <property type="match status" value="1"/>
</dbReference>
<evidence type="ECO:0000256" key="6">
    <source>
        <dbReference type="ARBA" id="ARBA00022741"/>
    </source>
</evidence>
<evidence type="ECO:0000256" key="2">
    <source>
        <dbReference type="ARBA" id="ARBA00008531"/>
    </source>
</evidence>
<organism evidence="16 17">
    <name type="scientific">Fictibacillus marinisediminis</name>
    <dbReference type="NCBI Taxonomy" id="2878389"/>
    <lineage>
        <taxon>Bacteria</taxon>
        <taxon>Bacillati</taxon>
        <taxon>Bacillota</taxon>
        <taxon>Bacilli</taxon>
        <taxon>Bacillales</taxon>
        <taxon>Fictibacillaceae</taxon>
        <taxon>Fictibacillus</taxon>
    </lineage>
</organism>
<dbReference type="GO" id="GO:0005047">
    <property type="term" value="F:signal recognition particle binding"/>
    <property type="evidence" value="ECO:0007669"/>
    <property type="project" value="TreeGrafter"/>
</dbReference>
<evidence type="ECO:0000256" key="10">
    <source>
        <dbReference type="ARBA" id="ARBA00023136"/>
    </source>
</evidence>
<keyword evidence="16" id="KW-0282">Flagellum</keyword>
<evidence type="ECO:0000256" key="4">
    <source>
        <dbReference type="ARBA" id="ARBA00022448"/>
    </source>
</evidence>
<gene>
    <name evidence="16" type="primary">flhF</name>
    <name evidence="16" type="ORF">LCY76_10520</name>
</gene>
<sequence length="374" mass="41880">MKVKKYSAPTIQEAMKKIRGELGSEAVILQSREVQTGGFMGFFTKTSIEIVALLDAEPVPATKKHPVNRQDSPPLQNEPDKTAKSLTQDINELKQMVKRLSSGDSGTVIHESIPFWEGFLRNRGLSESVIASIVSEMAEKCDLLHGSENKDIDWFPWISDWMLSRIKNDGWNGFNYETKYLNVMGPTGVGKTTTLAKLAAKAKLNDGKKVAFITTDTYRIAAIEQLKTYAAILDVPIKVAHSAEDFQLAKREFSECDLVLTDSAGRNFLNSTYVHELQGLLVSNDEMTNYLVLSLTSKFEDMKKTIEQFKEAGIDRYIFTKKDETSSLGSLMNLLIEERISAAYITNGQNVPDDIFEPKPEDIIEMFLEAKVNA</sequence>
<keyword evidence="7" id="KW-1005">Bacterial flagellum biogenesis</keyword>
<evidence type="ECO:0000256" key="11">
    <source>
        <dbReference type="ARBA" id="ARBA00023225"/>
    </source>
</evidence>
<evidence type="ECO:0000256" key="5">
    <source>
        <dbReference type="ARBA" id="ARBA00022475"/>
    </source>
</evidence>
<dbReference type="RefSeq" id="WP_248252594.1">
    <property type="nucleotide sequence ID" value="NZ_JAIWJX010000002.1"/>
</dbReference>
<evidence type="ECO:0000256" key="7">
    <source>
        <dbReference type="ARBA" id="ARBA00022795"/>
    </source>
</evidence>
<dbReference type="NCBIfam" id="TIGR03499">
    <property type="entry name" value="FlhF"/>
    <property type="match status" value="1"/>
</dbReference>
<keyword evidence="11" id="KW-1006">Bacterial flagellum protein export</keyword>
<dbReference type="InterPro" id="IPR047040">
    <property type="entry name" value="FlhF__GTPase_dom"/>
</dbReference>
<dbReference type="GO" id="GO:0005525">
    <property type="term" value="F:GTP binding"/>
    <property type="evidence" value="ECO:0007669"/>
    <property type="project" value="UniProtKB-UniRule"/>
</dbReference>
<evidence type="ECO:0000256" key="13">
    <source>
        <dbReference type="NCBIfam" id="TIGR03499"/>
    </source>
</evidence>
<evidence type="ECO:0000256" key="14">
    <source>
        <dbReference type="SAM" id="MobiDB-lite"/>
    </source>
</evidence>
<dbReference type="SMART" id="SM00962">
    <property type="entry name" value="SRP54"/>
    <property type="match status" value="1"/>
</dbReference>
<keyword evidence="10" id="KW-0472">Membrane</keyword>
<keyword evidence="16" id="KW-0966">Cell projection</keyword>
<dbReference type="PANTHER" id="PTHR43134">
    <property type="entry name" value="SIGNAL RECOGNITION PARTICLE RECEPTOR SUBUNIT ALPHA"/>
    <property type="match status" value="1"/>
</dbReference>
<dbReference type="InterPro" id="IPR000897">
    <property type="entry name" value="SRP54_GTPase_dom"/>
</dbReference>
<accession>A0A9X1XAF0</accession>
<keyword evidence="16" id="KW-0969">Cilium</keyword>
<dbReference type="GO" id="GO:0044781">
    <property type="term" value="P:bacterial-type flagellum organization"/>
    <property type="evidence" value="ECO:0007669"/>
    <property type="project" value="UniProtKB-UniRule"/>
</dbReference>
<feature type="domain" description="SRP54-type proteins GTP-binding" evidence="15">
    <location>
        <begin position="178"/>
        <end position="369"/>
    </location>
</feature>
<dbReference type="FunFam" id="3.40.50.300:FF:000695">
    <property type="entry name" value="Flagellar biosynthesis regulator FlhF"/>
    <property type="match status" value="1"/>
</dbReference>
<comment type="caution">
    <text evidence="16">The sequence shown here is derived from an EMBL/GenBank/DDBJ whole genome shotgun (WGS) entry which is preliminary data.</text>
</comment>
<keyword evidence="8" id="KW-0653">Protein transport</keyword>
<dbReference type="SUPFAM" id="SSF52540">
    <property type="entry name" value="P-loop containing nucleoside triphosphate hydrolases"/>
    <property type="match status" value="1"/>
</dbReference>
<keyword evidence="6" id="KW-0547">Nucleotide-binding</keyword>
<evidence type="ECO:0000256" key="9">
    <source>
        <dbReference type="ARBA" id="ARBA00023134"/>
    </source>
</evidence>
<comment type="subcellular location">
    <subcellularLocation>
        <location evidence="1">Cell membrane</location>
        <topology evidence="1">Peripheral membrane protein</topology>
        <orientation evidence="1">Cytoplasmic side</orientation>
    </subcellularLocation>
</comment>
<dbReference type="InterPro" id="IPR020006">
    <property type="entry name" value="FlhF"/>
</dbReference>
<evidence type="ECO:0000256" key="1">
    <source>
        <dbReference type="ARBA" id="ARBA00004413"/>
    </source>
</evidence>
<dbReference type="Gene3D" id="1.20.120.1380">
    <property type="entry name" value="Flagellar FlhF biosynthesis protein, N domain"/>
    <property type="match status" value="1"/>
</dbReference>
<evidence type="ECO:0000256" key="12">
    <source>
        <dbReference type="ARBA" id="ARBA00025337"/>
    </source>
</evidence>
<name>A0A9X1XAF0_9BACL</name>
<proteinExistence type="inferred from homology"/>
<dbReference type="GO" id="GO:0003924">
    <property type="term" value="F:GTPase activity"/>
    <property type="evidence" value="ECO:0007669"/>
    <property type="project" value="UniProtKB-UniRule"/>
</dbReference>
<dbReference type="Pfam" id="PF00448">
    <property type="entry name" value="SRP54"/>
    <property type="match status" value="1"/>
</dbReference>